<dbReference type="CDD" id="cd00130">
    <property type="entry name" value="PAS"/>
    <property type="match status" value="1"/>
</dbReference>
<keyword evidence="5" id="KW-0812">Transmembrane</keyword>
<dbReference type="Gene3D" id="3.40.190.10">
    <property type="entry name" value="Periplasmic binding protein-like II"/>
    <property type="match status" value="2"/>
</dbReference>
<feature type="domain" description="Response regulatory" evidence="8">
    <location>
        <begin position="863"/>
        <end position="975"/>
    </location>
</feature>
<feature type="signal peptide" evidence="6">
    <location>
        <begin position="1"/>
        <end position="20"/>
    </location>
</feature>
<dbReference type="InterPro" id="IPR000700">
    <property type="entry name" value="PAS-assoc_C"/>
</dbReference>
<dbReference type="GO" id="GO:0000155">
    <property type="term" value="F:phosphorelay sensor kinase activity"/>
    <property type="evidence" value="ECO:0007669"/>
    <property type="project" value="InterPro"/>
</dbReference>
<dbReference type="EC" id="2.7.13.3" evidence="2"/>
<dbReference type="STRING" id="1921010.MMIC_P1522"/>
<dbReference type="PANTHER" id="PTHR43065:SF42">
    <property type="entry name" value="TWO-COMPONENT SENSOR PPRA"/>
    <property type="match status" value="1"/>
</dbReference>
<dbReference type="Gene3D" id="3.30.565.10">
    <property type="entry name" value="Histidine kinase-like ATPase, C-terminal domain"/>
    <property type="match status" value="1"/>
</dbReference>
<dbReference type="InterPro" id="IPR005467">
    <property type="entry name" value="His_kinase_dom"/>
</dbReference>
<dbReference type="InterPro" id="IPR004358">
    <property type="entry name" value="Sig_transdc_His_kin-like_C"/>
</dbReference>
<keyword evidence="12" id="KW-1185">Reference proteome</keyword>
<accession>A0A1L8CNU4</accession>
<organism evidence="11 12">
    <name type="scientific">Mariprofundus micogutta</name>
    <dbReference type="NCBI Taxonomy" id="1921010"/>
    <lineage>
        <taxon>Bacteria</taxon>
        <taxon>Pseudomonadati</taxon>
        <taxon>Pseudomonadota</taxon>
        <taxon>Candidatius Mariprofundia</taxon>
        <taxon>Mariprofundales</taxon>
        <taxon>Mariprofundaceae</taxon>
        <taxon>Mariprofundus</taxon>
    </lineage>
</organism>
<evidence type="ECO:0000256" key="4">
    <source>
        <dbReference type="PROSITE-ProRule" id="PRU00169"/>
    </source>
</evidence>
<evidence type="ECO:0000256" key="5">
    <source>
        <dbReference type="SAM" id="Phobius"/>
    </source>
</evidence>
<dbReference type="OrthoDB" id="5287398at2"/>
<dbReference type="InterPro" id="IPR000014">
    <property type="entry name" value="PAS"/>
</dbReference>
<feature type="modified residue" description="4-aspartylphosphate" evidence="4">
    <location>
        <position position="914"/>
    </location>
</feature>
<keyword evidence="6" id="KW-0732">Signal</keyword>
<dbReference type="InterPro" id="IPR003594">
    <property type="entry name" value="HATPase_dom"/>
</dbReference>
<feature type="domain" description="PAS" evidence="9">
    <location>
        <begin position="360"/>
        <end position="422"/>
    </location>
</feature>
<feature type="domain" description="PAC" evidence="10">
    <location>
        <begin position="552"/>
        <end position="604"/>
    </location>
</feature>
<keyword evidence="11" id="KW-0808">Transferase</keyword>
<dbReference type="CDD" id="cd00082">
    <property type="entry name" value="HisKA"/>
    <property type="match status" value="1"/>
</dbReference>
<comment type="caution">
    <text evidence="11">The sequence shown here is derived from an EMBL/GenBank/DDBJ whole genome shotgun (WGS) entry which is preliminary data.</text>
</comment>
<dbReference type="Pfam" id="PF09084">
    <property type="entry name" value="NMT1"/>
    <property type="match status" value="1"/>
</dbReference>
<dbReference type="Proteomes" id="UP000231632">
    <property type="component" value="Unassembled WGS sequence"/>
</dbReference>
<dbReference type="Pfam" id="PF00072">
    <property type="entry name" value="Response_reg"/>
    <property type="match status" value="1"/>
</dbReference>
<proteinExistence type="predicted"/>
<evidence type="ECO:0000313" key="11">
    <source>
        <dbReference type="EMBL" id="GAV20553.1"/>
    </source>
</evidence>
<dbReference type="PANTHER" id="PTHR43065">
    <property type="entry name" value="SENSOR HISTIDINE KINASE"/>
    <property type="match status" value="1"/>
</dbReference>
<evidence type="ECO:0000259" key="8">
    <source>
        <dbReference type="PROSITE" id="PS50110"/>
    </source>
</evidence>
<dbReference type="Gene3D" id="3.30.450.20">
    <property type="entry name" value="PAS domain"/>
    <property type="match status" value="2"/>
</dbReference>
<dbReference type="Pfam" id="PF02518">
    <property type="entry name" value="HATPase_c"/>
    <property type="match status" value="1"/>
</dbReference>
<dbReference type="SUPFAM" id="SSF52172">
    <property type="entry name" value="CheY-like"/>
    <property type="match status" value="1"/>
</dbReference>
<dbReference type="Gene3D" id="3.40.50.2300">
    <property type="match status" value="1"/>
</dbReference>
<protein>
    <recommendedName>
        <fullName evidence="2">histidine kinase</fullName>
        <ecNumber evidence="2">2.7.13.3</ecNumber>
    </recommendedName>
</protein>
<evidence type="ECO:0000259" key="7">
    <source>
        <dbReference type="PROSITE" id="PS50109"/>
    </source>
</evidence>
<dbReference type="SMART" id="SM00091">
    <property type="entry name" value="PAS"/>
    <property type="match status" value="2"/>
</dbReference>
<reference evidence="11 12" key="1">
    <citation type="journal article" date="2017" name="Arch. Microbiol.">
        <title>Mariprofundus micogutta sp. nov., a novel iron-oxidizing zetaproteobacterium isolated from a deep-sea hydrothermal field at the Bayonnaise knoll of the Izu-Ogasawara arc, and a description of Mariprofundales ord. nov. and Zetaproteobacteria classis nov.</title>
        <authorList>
            <person name="Makita H."/>
            <person name="Tanaka E."/>
            <person name="Mitsunobu S."/>
            <person name="Miyazaki M."/>
            <person name="Nunoura T."/>
            <person name="Uematsu K."/>
            <person name="Takaki Y."/>
            <person name="Nishi S."/>
            <person name="Shimamura S."/>
            <person name="Takai K."/>
        </authorList>
    </citation>
    <scope>NUCLEOTIDE SEQUENCE [LARGE SCALE GENOMIC DNA]</scope>
    <source>
        <strain evidence="11 12">ET2</strain>
    </source>
</reference>
<dbReference type="InterPro" id="IPR036097">
    <property type="entry name" value="HisK_dim/P_sf"/>
</dbReference>
<dbReference type="EMBL" id="BDFD01000012">
    <property type="protein sequence ID" value="GAV20553.1"/>
    <property type="molecule type" value="Genomic_DNA"/>
</dbReference>
<dbReference type="NCBIfam" id="TIGR00229">
    <property type="entry name" value="sensory_box"/>
    <property type="match status" value="2"/>
</dbReference>
<dbReference type="PROSITE" id="PS50109">
    <property type="entry name" value="HIS_KIN"/>
    <property type="match status" value="1"/>
</dbReference>
<dbReference type="SUPFAM" id="SSF55785">
    <property type="entry name" value="PYP-like sensor domain (PAS domain)"/>
    <property type="match status" value="2"/>
</dbReference>
<dbReference type="Pfam" id="PF13426">
    <property type="entry name" value="PAS_9"/>
    <property type="match status" value="2"/>
</dbReference>
<evidence type="ECO:0000256" key="3">
    <source>
        <dbReference type="ARBA" id="ARBA00022553"/>
    </source>
</evidence>
<evidence type="ECO:0000256" key="1">
    <source>
        <dbReference type="ARBA" id="ARBA00000085"/>
    </source>
</evidence>
<dbReference type="SMART" id="SM00387">
    <property type="entry name" value="HATPase_c"/>
    <property type="match status" value="1"/>
</dbReference>
<evidence type="ECO:0000259" key="10">
    <source>
        <dbReference type="PROSITE" id="PS50113"/>
    </source>
</evidence>
<evidence type="ECO:0000256" key="6">
    <source>
        <dbReference type="SAM" id="SignalP"/>
    </source>
</evidence>
<comment type="catalytic activity">
    <reaction evidence="1">
        <text>ATP + protein L-histidine = ADP + protein N-phospho-L-histidine.</text>
        <dbReference type="EC" id="2.7.13.3"/>
    </reaction>
</comment>
<dbReference type="SUPFAM" id="SSF55874">
    <property type="entry name" value="ATPase domain of HSP90 chaperone/DNA topoisomerase II/histidine kinase"/>
    <property type="match status" value="1"/>
</dbReference>
<dbReference type="Gene3D" id="1.10.287.130">
    <property type="match status" value="1"/>
</dbReference>
<dbReference type="PROSITE" id="PS50110">
    <property type="entry name" value="RESPONSE_REGULATORY"/>
    <property type="match status" value="1"/>
</dbReference>
<dbReference type="InterPro" id="IPR003661">
    <property type="entry name" value="HisK_dim/P_dom"/>
</dbReference>
<evidence type="ECO:0000256" key="2">
    <source>
        <dbReference type="ARBA" id="ARBA00012438"/>
    </source>
</evidence>
<dbReference type="SUPFAM" id="SSF53850">
    <property type="entry name" value="Periplasmic binding protein-like II"/>
    <property type="match status" value="1"/>
</dbReference>
<dbReference type="SUPFAM" id="SSF47384">
    <property type="entry name" value="Homodimeric domain of signal transducing histidine kinase"/>
    <property type="match status" value="1"/>
</dbReference>
<keyword evidence="11" id="KW-0418">Kinase</keyword>
<dbReference type="PROSITE" id="PS50112">
    <property type="entry name" value="PAS"/>
    <property type="match status" value="1"/>
</dbReference>
<feature type="transmembrane region" description="Helical" evidence="5">
    <location>
        <begin position="325"/>
        <end position="346"/>
    </location>
</feature>
<keyword evidence="3 4" id="KW-0597">Phosphoprotein</keyword>
<evidence type="ECO:0000259" key="9">
    <source>
        <dbReference type="PROSITE" id="PS50112"/>
    </source>
</evidence>
<dbReference type="InterPro" id="IPR015168">
    <property type="entry name" value="SsuA/THI5"/>
</dbReference>
<dbReference type="PROSITE" id="PS50113">
    <property type="entry name" value="PAC"/>
    <property type="match status" value="1"/>
</dbReference>
<evidence type="ECO:0000313" key="12">
    <source>
        <dbReference type="Proteomes" id="UP000231632"/>
    </source>
</evidence>
<dbReference type="SMART" id="SM00448">
    <property type="entry name" value="REC"/>
    <property type="match status" value="1"/>
</dbReference>
<dbReference type="InterPro" id="IPR036890">
    <property type="entry name" value="HATPase_C_sf"/>
</dbReference>
<dbReference type="PRINTS" id="PR00344">
    <property type="entry name" value="BCTRLSENSOR"/>
</dbReference>
<gene>
    <name evidence="11" type="ORF">MMIC_P1522</name>
</gene>
<dbReference type="AlphaFoldDB" id="A0A1L8CNU4"/>
<feature type="domain" description="Histidine kinase" evidence="7">
    <location>
        <begin position="617"/>
        <end position="842"/>
    </location>
</feature>
<name>A0A1L8CNU4_9PROT</name>
<keyword evidence="5" id="KW-0472">Membrane</keyword>
<feature type="chain" id="PRO_5012928054" description="histidine kinase" evidence="6">
    <location>
        <begin position="21"/>
        <end position="977"/>
    </location>
</feature>
<sequence>MIRRLICAIVLCLFPFLSEAAGDSVTLQLKWKHQFQFAGFYMAAEKGFYHDAGFQVEIRAGEVGKVPADELIHGHADYVVADPGILLARAKGAPVKVLAAIFQHSPLTLIVRENSGITRFSDLRGKRIMLVPGLNADIEAALGAAGITADDFTRQDTSFDIRDLVNGNTDAFAGYETDQPHQLRLMGVRSRIIHPREEGIDFYGDVLVTSEQNITEQPEKVKAFTQASMRGWQYALDHIDETIDVIKEKYNDQDLSRKQLVFEAQKTKEMIESDVVQIGYMREQRWVDIADIYITQGLLPADFPASEVIYLPDESFLDVIKEHRWLIGIILLALISILLTLHSISLRRAVQVRTAKLKESEERFRELFERNKCVELIIDPDNGEIVEANHAAAVFYGYNREQLLALNISAINTFANDQIHEEMALARLAKRDHFIFKHRLSNGEIRDVEVYSGPIVWKQKQLLYSIVHDVSSRKQAEAKATALNNILEESLNEIYIFDAETLKFIQVNYGGRLNLDFDLDELRELTPVDITPEIDQQAFMALLEPLRSGEQRKIQFSTVHQRKDGSRYPVRVHLQLSALQSKQVFVAVVLDVTELEDMEQRFRQAQKMEAVGTLVGGIAHDFNNMLAGMTGNLYLAKQRSQGQPAVIQSLDNIEKLSFRASDMIHQLLTFARKDQVSMNAIALNPFMKETIKFLRASLPENIDLVHDLCSEALTVNGDITQLHQIMMNLVNNARDALDGIDRPQIKIKLNLFVPDDEFMRVHTYFNISPYALISVDDNGCGIPDRQIEHLFEPFFTTKEQGKGTGLGLAMVFGAVKTHQGYVRVNSVEGKGSIFSIYIPLIDAEDDTQKSRRDQEVVKGNGEMILIVDDEQQIVSTEREVLESLGYQVLTASDGDQAVEAFKQHADKLDLVILDVVMPRMGGIEASQCMRLINPQVKIIFSTGYDKDNDGKLKNETVLSKPYMIEDLSHLLQQQLNT</sequence>
<dbReference type="InterPro" id="IPR001789">
    <property type="entry name" value="Sig_transdc_resp-reg_receiver"/>
</dbReference>
<keyword evidence="5" id="KW-1133">Transmembrane helix</keyword>
<dbReference type="InterPro" id="IPR011006">
    <property type="entry name" value="CheY-like_superfamily"/>
</dbReference>
<dbReference type="InterPro" id="IPR035965">
    <property type="entry name" value="PAS-like_dom_sf"/>
</dbReference>